<feature type="transmembrane region" description="Helical" evidence="1">
    <location>
        <begin position="42"/>
        <end position="59"/>
    </location>
</feature>
<sequence length="528" mass="59421">MKMATAGVKAISRQSFFSERYSDYHYSLLDFAEYLKKGKIDLLLTCLFGLMGYGLKMFSNSFSIDTEAMIAVPDSLYQSWVVLERSGLMGIKEILGLYDYNNALASFLTGVFLITAAVLWSYLFAGVNKVKGRLFRISWFSVPFVASPFLAEMLGFTLMGPEVAIAIGLVAIALMATHNGMCNQRIYLLIAIVAAIVSFSIYLAMVTLYITGTAMMFVVLFYARDYKRKLSPIVMLLGHVVIFFVSYAGYRLINQIVLMINHASVDPYISEQSRWSKDPFITVLFSIAKHAIEVYSGTGIFYSILGTISFAIYFLFIITSVIRKKTWWMITLVSFMICCAPMLMSVILGSDPSERTEMTYPLVFSFVISFLCMNLAKINALKAVTWILIVVIGWNQSLIVNRIFYTEAVNHSQDIALAQNIESRINLLDYPRTETPTLVFLGFHKSNCVKGCFPSERLGLVGRSIFETTVSPEQGTFVKTNFMATQGFIYQQASNKQLEEAQLLSADMPHWPESGSIKYVNKMIIVNF</sequence>
<feature type="transmembrane region" description="Helical" evidence="1">
    <location>
        <begin position="328"/>
        <end position="348"/>
    </location>
</feature>
<dbReference type="Proteomes" id="UP000293589">
    <property type="component" value="Chromosome"/>
</dbReference>
<feature type="transmembrane region" description="Helical" evidence="1">
    <location>
        <begin position="230"/>
        <end position="250"/>
    </location>
</feature>
<keyword evidence="1" id="KW-1133">Transmembrane helix</keyword>
<protein>
    <submittedName>
        <fullName evidence="2">Glucosyl transferase GtrII</fullName>
    </submittedName>
</protein>
<feature type="transmembrane region" description="Helical" evidence="1">
    <location>
        <begin position="384"/>
        <end position="405"/>
    </location>
</feature>
<feature type="transmembrane region" description="Helical" evidence="1">
    <location>
        <begin position="103"/>
        <end position="125"/>
    </location>
</feature>
<name>A0A4P6DUB3_9BIFI</name>
<dbReference type="GO" id="GO:0016740">
    <property type="term" value="F:transferase activity"/>
    <property type="evidence" value="ECO:0007669"/>
    <property type="project" value="UniProtKB-KW"/>
</dbReference>
<feature type="transmembrane region" description="Helical" evidence="1">
    <location>
        <begin position="137"/>
        <end position="157"/>
    </location>
</feature>
<feature type="transmembrane region" description="Helical" evidence="1">
    <location>
        <begin position="186"/>
        <end position="210"/>
    </location>
</feature>
<evidence type="ECO:0000256" key="1">
    <source>
        <dbReference type="SAM" id="Phobius"/>
    </source>
</evidence>
<dbReference type="KEGG" id="bgx:ESN35_01435"/>
<keyword evidence="1" id="KW-0812">Transmembrane</keyword>
<dbReference type="AlphaFoldDB" id="A0A4P6DUB3"/>
<feature type="transmembrane region" description="Helical" evidence="1">
    <location>
        <begin position="299"/>
        <end position="322"/>
    </location>
</feature>
<keyword evidence="1" id="KW-0472">Membrane</keyword>
<gene>
    <name evidence="2" type="ORF">ESN35_01435</name>
</gene>
<keyword evidence="2" id="KW-0808">Transferase</keyword>
<proteinExistence type="predicted"/>
<organism evidence="2 3">
    <name type="scientific">Bifidobacterium pullorum subsp. gallinarum</name>
    <dbReference type="NCBI Taxonomy" id="78344"/>
    <lineage>
        <taxon>Bacteria</taxon>
        <taxon>Bacillati</taxon>
        <taxon>Actinomycetota</taxon>
        <taxon>Actinomycetes</taxon>
        <taxon>Bifidobacteriales</taxon>
        <taxon>Bifidobacteriaceae</taxon>
        <taxon>Bifidobacterium</taxon>
    </lineage>
</organism>
<feature type="transmembrane region" description="Helical" evidence="1">
    <location>
        <begin position="163"/>
        <end position="179"/>
    </location>
</feature>
<dbReference type="EMBL" id="CP035464">
    <property type="protein sequence ID" value="QAY32250.1"/>
    <property type="molecule type" value="Genomic_DNA"/>
</dbReference>
<evidence type="ECO:0000313" key="2">
    <source>
        <dbReference type="EMBL" id="QAY32250.1"/>
    </source>
</evidence>
<accession>A0A4P6DUB3</accession>
<feature type="transmembrane region" description="Helical" evidence="1">
    <location>
        <begin position="360"/>
        <end position="378"/>
    </location>
</feature>
<evidence type="ECO:0000313" key="3">
    <source>
        <dbReference type="Proteomes" id="UP000293589"/>
    </source>
</evidence>
<reference evidence="2 3" key="1">
    <citation type="submission" date="2019-01" db="EMBL/GenBank/DDBJ databases">
        <title>Complete genome sequence of Bifidobacterium gallinarum CACC 514.</title>
        <authorList>
            <person name="Jung M."/>
        </authorList>
    </citation>
    <scope>NUCLEOTIDE SEQUENCE [LARGE SCALE GENOMIC DNA]</scope>
    <source>
        <strain evidence="2 3">CACC 514</strain>
    </source>
</reference>